<organism evidence="1">
    <name type="scientific">mine drainage metagenome</name>
    <dbReference type="NCBI Taxonomy" id="410659"/>
    <lineage>
        <taxon>unclassified sequences</taxon>
        <taxon>metagenomes</taxon>
        <taxon>ecological metagenomes</taxon>
    </lineage>
</organism>
<comment type="caution">
    <text evidence="1">The sequence shown here is derived from an EMBL/GenBank/DDBJ whole genome shotgun (WGS) entry which is preliminary data.</text>
</comment>
<reference evidence="1" key="1">
    <citation type="submission" date="2016-10" db="EMBL/GenBank/DDBJ databases">
        <title>Sequence of Gallionella enrichment culture.</title>
        <authorList>
            <person name="Poehlein A."/>
            <person name="Muehling M."/>
            <person name="Daniel R."/>
        </authorList>
    </citation>
    <scope>NUCLEOTIDE SEQUENCE</scope>
</reference>
<accession>A0A1J5PU52</accession>
<proteinExistence type="predicted"/>
<dbReference type="EMBL" id="MLJW01002532">
    <property type="protein sequence ID" value="OIQ74368.1"/>
    <property type="molecule type" value="Genomic_DNA"/>
</dbReference>
<sequence length="158" mass="16461">MDCFKAAAVEVLLHGEAGSQQTHALVTPLLDGQRRGVGNVQQGNADRCLNRIGHFVHGVGAQHQAIGAGTRQCLGGLGQQGAGCIPLASGLQVFDLREIDAVQNEFGRVQAAQPLLHPLVDFAVVGHGGLPAHAADQAQGLHDFALMGWIYSGSQTSL</sequence>
<gene>
    <name evidence="1" type="ORF">GALL_439800</name>
</gene>
<protein>
    <submittedName>
        <fullName evidence="1">Uncharacterized protein</fullName>
    </submittedName>
</protein>
<dbReference type="AlphaFoldDB" id="A0A1J5PU52"/>
<name>A0A1J5PU52_9ZZZZ</name>
<evidence type="ECO:0000313" key="1">
    <source>
        <dbReference type="EMBL" id="OIQ74368.1"/>
    </source>
</evidence>